<dbReference type="GO" id="GO:0015297">
    <property type="term" value="F:antiporter activity"/>
    <property type="evidence" value="ECO:0007669"/>
    <property type="project" value="UniProtKB-UniRule"/>
</dbReference>
<keyword evidence="5 9" id="KW-0812">Transmembrane</keyword>
<evidence type="ECO:0000256" key="8">
    <source>
        <dbReference type="ARBA" id="ARBA00023136"/>
    </source>
</evidence>
<reference evidence="13" key="1">
    <citation type="submission" date="2016-06" db="EMBL/GenBank/DDBJ databases">
        <title>Complete genome sequence of Actinoalloteichus fjordicus DSM 46855 (=ADI127-17), type strain of the new species Actinoalloteichus fjordicus.</title>
        <authorList>
            <person name="Ruckert C."/>
            <person name="Nouioui I."/>
            <person name="Willmese J."/>
            <person name="van Wezel G."/>
            <person name="Klenk H.-P."/>
            <person name="Kalinowski J."/>
            <person name="Zotchev S.B."/>
        </authorList>
    </citation>
    <scope>NUCLEOTIDE SEQUENCE [LARGE SCALE GENOMIC DNA]</scope>
    <source>
        <strain evidence="13">ADI127-7</strain>
    </source>
</reference>
<evidence type="ECO:0000313" key="12">
    <source>
        <dbReference type="EMBL" id="APU15920.1"/>
    </source>
</evidence>
<dbReference type="AlphaFoldDB" id="A0AAC9PTC0"/>
<dbReference type="GO" id="GO:0005886">
    <property type="term" value="C:plasma membrane"/>
    <property type="evidence" value="ECO:0007669"/>
    <property type="project" value="UniProtKB-SubCell"/>
</dbReference>
<evidence type="ECO:0000256" key="1">
    <source>
        <dbReference type="ARBA" id="ARBA00004651"/>
    </source>
</evidence>
<feature type="compositionally biased region" description="Basic and acidic residues" evidence="10">
    <location>
        <begin position="364"/>
        <end position="377"/>
    </location>
</feature>
<dbReference type="GO" id="GO:0015105">
    <property type="term" value="F:arsenite transmembrane transporter activity"/>
    <property type="evidence" value="ECO:0007669"/>
    <property type="project" value="TreeGrafter"/>
</dbReference>
<feature type="transmembrane region" description="Helical" evidence="11">
    <location>
        <begin position="56"/>
        <end position="77"/>
    </location>
</feature>
<keyword evidence="13" id="KW-1185">Reference proteome</keyword>
<feature type="transmembrane region" description="Helical" evidence="11">
    <location>
        <begin position="119"/>
        <end position="138"/>
    </location>
</feature>
<dbReference type="PIRSF" id="PIRSF005508">
    <property type="entry name" value="Acr3"/>
    <property type="match status" value="1"/>
</dbReference>
<dbReference type="InterPro" id="IPR002657">
    <property type="entry name" value="BilAc:Na_symport/Acr3"/>
</dbReference>
<dbReference type="InterPro" id="IPR038770">
    <property type="entry name" value="Na+/solute_symporter_sf"/>
</dbReference>
<feature type="transmembrane region" description="Helical" evidence="11">
    <location>
        <begin position="89"/>
        <end position="113"/>
    </location>
</feature>
<feature type="transmembrane region" description="Helical" evidence="11">
    <location>
        <begin position="192"/>
        <end position="211"/>
    </location>
</feature>
<proteinExistence type="inferred from homology"/>
<feature type="transmembrane region" description="Helical" evidence="11">
    <location>
        <begin position="294"/>
        <end position="318"/>
    </location>
</feature>
<dbReference type="NCBIfam" id="TIGR00832">
    <property type="entry name" value="acr3"/>
    <property type="match status" value="1"/>
</dbReference>
<evidence type="ECO:0000256" key="7">
    <source>
        <dbReference type="ARBA" id="ARBA00022989"/>
    </source>
</evidence>
<feature type="transmembrane region" description="Helical" evidence="11">
    <location>
        <begin position="150"/>
        <end position="172"/>
    </location>
</feature>
<keyword evidence="7 9" id="KW-1133">Transmembrane helix</keyword>
<evidence type="ECO:0000256" key="6">
    <source>
        <dbReference type="ARBA" id="ARBA00022849"/>
    </source>
</evidence>
<dbReference type="FunFam" id="1.20.1530.20:FF:000009">
    <property type="entry name" value="Arsenite transporter, ACR3 family"/>
    <property type="match status" value="1"/>
</dbReference>
<evidence type="ECO:0000256" key="5">
    <source>
        <dbReference type="ARBA" id="ARBA00022692"/>
    </source>
</evidence>
<dbReference type="PANTHER" id="PTHR43057:SF1">
    <property type="entry name" value="ARSENICAL-RESISTANCE PROTEIN 3"/>
    <property type="match status" value="1"/>
</dbReference>
<feature type="region of interest" description="Disordered" evidence="10">
    <location>
        <begin position="357"/>
        <end position="377"/>
    </location>
</feature>
<keyword evidence="4 9" id="KW-1003">Cell membrane</keyword>
<evidence type="ECO:0000256" key="3">
    <source>
        <dbReference type="ARBA" id="ARBA00022448"/>
    </source>
</evidence>
<dbReference type="GO" id="GO:0046685">
    <property type="term" value="P:response to arsenic-containing substance"/>
    <property type="evidence" value="ECO:0007669"/>
    <property type="project" value="UniProtKB-KW"/>
</dbReference>
<dbReference type="Gene3D" id="1.20.1530.20">
    <property type="match status" value="1"/>
</dbReference>
<dbReference type="Pfam" id="PF01758">
    <property type="entry name" value="SBF"/>
    <property type="match status" value="1"/>
</dbReference>
<feature type="transmembrane region" description="Helical" evidence="11">
    <location>
        <begin position="324"/>
        <end position="344"/>
    </location>
</feature>
<feature type="transmembrane region" description="Helical" evidence="11">
    <location>
        <begin position="232"/>
        <end position="250"/>
    </location>
</feature>
<comment type="similarity">
    <text evidence="2 9">Belongs to the arsenical resistance-3 (ACR3) (TC 2.A.59) family.</text>
</comment>
<evidence type="ECO:0000256" key="10">
    <source>
        <dbReference type="SAM" id="MobiDB-lite"/>
    </source>
</evidence>
<evidence type="ECO:0000313" key="13">
    <source>
        <dbReference type="Proteomes" id="UP000185511"/>
    </source>
</evidence>
<evidence type="ECO:0000256" key="9">
    <source>
        <dbReference type="PIRNR" id="PIRNR005508"/>
    </source>
</evidence>
<accession>A0AAC9PTC0</accession>
<dbReference type="EMBL" id="CP016076">
    <property type="protein sequence ID" value="APU15920.1"/>
    <property type="molecule type" value="Genomic_DNA"/>
</dbReference>
<sequence length="377" mass="40735">MSAAQDTFDGGVASRLSTLDRLLPVWIGAAMLLGLLAGRWIPGLDVALESIQLDGISLPIALGLLIMMYPVLAKVRYDRLDTVTGDRRLLVSSLVLNWVLGPALMFALAWLMLPDLPEYRTGLIIVGLARCIAMVVIWNDLACGDREAAAVLVALNSVFQVIAFAGLGWFYLDVLPGWLGLSQDGLDVSPWQIARSVLIFLGVPLVAGYLTRRLGERARGRQWYESRFLPRIGPWALYGLLFTIVMLFALQGEQITSRPWDVVRIALPLLVYFAVMWAGSFLTGKAVGLGYARATTLAFTAAGNNFELAIAVAVATYGVTSGQALAGVVGPLIEVPVLVGLVYVSLWARRFFPAAGDPTEPDDSATKDAHDSATRTT</sequence>
<dbReference type="RefSeq" id="WP_075765094.1">
    <property type="nucleotide sequence ID" value="NZ_CP016076.1"/>
</dbReference>
<keyword evidence="3 9" id="KW-0813">Transport</keyword>
<comment type="subcellular location">
    <subcellularLocation>
        <location evidence="1 9">Cell membrane</location>
        <topology evidence="1 9">Multi-pass membrane protein</topology>
    </subcellularLocation>
</comment>
<feature type="transmembrane region" description="Helical" evidence="11">
    <location>
        <begin position="22"/>
        <end position="41"/>
    </location>
</feature>
<dbReference type="InterPro" id="IPR004706">
    <property type="entry name" value="Arsenical-R_Acr3"/>
</dbReference>
<dbReference type="PANTHER" id="PTHR43057">
    <property type="entry name" value="ARSENITE EFFLUX TRANSPORTER"/>
    <property type="match status" value="1"/>
</dbReference>
<feature type="transmembrane region" description="Helical" evidence="11">
    <location>
        <begin position="262"/>
        <end position="282"/>
    </location>
</feature>
<dbReference type="GO" id="GO:0015104">
    <property type="term" value="F:antimonite transmembrane transporter activity"/>
    <property type="evidence" value="ECO:0007669"/>
    <property type="project" value="TreeGrafter"/>
</dbReference>
<evidence type="ECO:0000256" key="11">
    <source>
        <dbReference type="SAM" id="Phobius"/>
    </source>
</evidence>
<name>A0AAC9PTC0_9PSEU</name>
<keyword evidence="6" id="KW-0059">Arsenical resistance</keyword>
<organism evidence="12 13">
    <name type="scientific">Actinoalloteichus fjordicus</name>
    <dbReference type="NCBI Taxonomy" id="1612552"/>
    <lineage>
        <taxon>Bacteria</taxon>
        <taxon>Bacillati</taxon>
        <taxon>Actinomycetota</taxon>
        <taxon>Actinomycetes</taxon>
        <taxon>Pseudonocardiales</taxon>
        <taxon>Pseudonocardiaceae</taxon>
        <taxon>Actinoalloteichus</taxon>
    </lineage>
</organism>
<evidence type="ECO:0000256" key="4">
    <source>
        <dbReference type="ARBA" id="ARBA00022475"/>
    </source>
</evidence>
<dbReference type="Proteomes" id="UP000185511">
    <property type="component" value="Chromosome"/>
</dbReference>
<dbReference type="KEGG" id="acad:UA74_19475"/>
<protein>
    <submittedName>
        <fullName evidence="12">Arsenical-resistance protein</fullName>
    </submittedName>
</protein>
<keyword evidence="8 9" id="KW-0472">Membrane</keyword>
<gene>
    <name evidence="12" type="ORF">UA74_19475</name>
</gene>
<evidence type="ECO:0000256" key="2">
    <source>
        <dbReference type="ARBA" id="ARBA00010110"/>
    </source>
</evidence>